<organism evidence="2 3">
    <name type="scientific">Lottia gigantea</name>
    <name type="common">Giant owl limpet</name>
    <dbReference type="NCBI Taxonomy" id="225164"/>
    <lineage>
        <taxon>Eukaryota</taxon>
        <taxon>Metazoa</taxon>
        <taxon>Spiralia</taxon>
        <taxon>Lophotrochozoa</taxon>
        <taxon>Mollusca</taxon>
        <taxon>Gastropoda</taxon>
        <taxon>Patellogastropoda</taxon>
        <taxon>Lottioidea</taxon>
        <taxon>Lottiidae</taxon>
        <taxon>Lottia</taxon>
    </lineage>
</organism>
<dbReference type="CTD" id="20240527"/>
<feature type="compositionally biased region" description="Polar residues" evidence="1">
    <location>
        <begin position="314"/>
        <end position="331"/>
    </location>
</feature>
<protein>
    <submittedName>
        <fullName evidence="2">Uncharacterized protein</fullName>
    </submittedName>
</protein>
<dbReference type="HOGENOM" id="CLU_571470_0_0_1"/>
<proteinExistence type="predicted"/>
<evidence type="ECO:0000313" key="2">
    <source>
        <dbReference type="EMBL" id="ESO86574.1"/>
    </source>
</evidence>
<dbReference type="RefSeq" id="XP_009062807.1">
    <property type="nucleotide sequence ID" value="XM_009064559.1"/>
</dbReference>
<feature type="region of interest" description="Disordered" evidence="1">
    <location>
        <begin position="308"/>
        <end position="332"/>
    </location>
</feature>
<feature type="compositionally biased region" description="Polar residues" evidence="1">
    <location>
        <begin position="438"/>
        <end position="459"/>
    </location>
</feature>
<dbReference type="AlphaFoldDB" id="V4BDG8"/>
<dbReference type="Proteomes" id="UP000030746">
    <property type="component" value="Unassembled WGS sequence"/>
</dbReference>
<feature type="region of interest" description="Disordered" evidence="1">
    <location>
        <begin position="438"/>
        <end position="462"/>
    </location>
</feature>
<dbReference type="GeneID" id="20240527"/>
<dbReference type="EMBL" id="KB203049">
    <property type="protein sequence ID" value="ESO86574.1"/>
    <property type="molecule type" value="Genomic_DNA"/>
</dbReference>
<reference evidence="2 3" key="1">
    <citation type="journal article" date="2013" name="Nature">
        <title>Insights into bilaterian evolution from three spiralian genomes.</title>
        <authorList>
            <person name="Simakov O."/>
            <person name="Marletaz F."/>
            <person name="Cho S.J."/>
            <person name="Edsinger-Gonzales E."/>
            <person name="Havlak P."/>
            <person name="Hellsten U."/>
            <person name="Kuo D.H."/>
            <person name="Larsson T."/>
            <person name="Lv J."/>
            <person name="Arendt D."/>
            <person name="Savage R."/>
            <person name="Osoegawa K."/>
            <person name="de Jong P."/>
            <person name="Grimwood J."/>
            <person name="Chapman J.A."/>
            <person name="Shapiro H."/>
            <person name="Aerts A."/>
            <person name="Otillar R.P."/>
            <person name="Terry A.Y."/>
            <person name="Boore J.L."/>
            <person name="Grigoriev I.V."/>
            <person name="Lindberg D.R."/>
            <person name="Seaver E.C."/>
            <person name="Weisblat D.A."/>
            <person name="Putnam N.H."/>
            <person name="Rokhsar D.S."/>
        </authorList>
    </citation>
    <scope>NUCLEOTIDE SEQUENCE [LARGE SCALE GENOMIC DNA]</scope>
</reference>
<name>V4BDG8_LOTGI</name>
<gene>
    <name evidence="2" type="ORF">LOTGIDRAFT_167097</name>
</gene>
<sequence>MARKDLITGGLLIYSVWIVGFRCNSIDIGDEGIGLTVKHGSDGFTHLDVSNLESQSKLGTISLKLMDNSNSNGHMSGNVNENLLNIFQSNSKPASTKIIRKTVVKSSKVPPGNEVYRFPNGGGYLNRGFNGLNSRTRARTNTLHIRNNRIAQRTSQSNQAPRLTRTMIQNSRTSSNVSQRNVPQRNLSHRVSNMFVNNKLTKNRKEQILSKKVTTNTRNDSYKPIYGAVKSITSNKTFKYNQHQQKHNLPFPTQISQYTTNNQYRTINYFTNNWIKITVHNIHLLRNPNVKIIKVGENIYVKAKTPAEKAKPTNNSNRVPIQPKSMPTPTINRKIPPKQNKIISRKMNNLDIIPKLDPVKNVVKKPHPRVKPSKISTKIVSTKTNRYIPRKVNNSVKILKKTQKTREPRKITVNTVTNPVKSFFIRTPSGKLIKVKTTGKTTHNRQASIPNEKTNTSTNSRRKNVVPSVKSMLVVLSE</sequence>
<evidence type="ECO:0000256" key="1">
    <source>
        <dbReference type="SAM" id="MobiDB-lite"/>
    </source>
</evidence>
<accession>V4BDG8</accession>
<evidence type="ECO:0000313" key="3">
    <source>
        <dbReference type="Proteomes" id="UP000030746"/>
    </source>
</evidence>
<keyword evidence="3" id="KW-1185">Reference proteome</keyword>
<dbReference type="KEGG" id="lgi:LOTGIDRAFT_167097"/>